<dbReference type="InterPro" id="IPR029058">
    <property type="entry name" value="AB_hydrolase_fold"/>
</dbReference>
<protein>
    <recommendedName>
        <fullName evidence="1">AB hydrolase-1 domain-containing protein</fullName>
    </recommendedName>
</protein>
<dbReference type="InterPro" id="IPR000073">
    <property type="entry name" value="AB_hydrolase_1"/>
</dbReference>
<proteinExistence type="predicted"/>
<dbReference type="AlphaFoldDB" id="A0A1M6XFM9"/>
<evidence type="ECO:0000313" key="2">
    <source>
        <dbReference type="EMBL" id="SHL04615.1"/>
    </source>
</evidence>
<dbReference type="Pfam" id="PF00561">
    <property type="entry name" value="Abhydrolase_1"/>
    <property type="match status" value="1"/>
</dbReference>
<feature type="domain" description="AB hydrolase-1" evidence="1">
    <location>
        <begin position="113"/>
        <end position="264"/>
    </location>
</feature>
<dbReference type="InterPro" id="IPR052920">
    <property type="entry name" value="DNA-binding_regulatory"/>
</dbReference>
<organism evidence="2 3">
    <name type="scientific">Selenomonas ruminantium</name>
    <dbReference type="NCBI Taxonomy" id="971"/>
    <lineage>
        <taxon>Bacteria</taxon>
        <taxon>Bacillati</taxon>
        <taxon>Bacillota</taxon>
        <taxon>Negativicutes</taxon>
        <taxon>Selenomonadales</taxon>
        <taxon>Selenomonadaceae</taxon>
        <taxon>Selenomonas</taxon>
    </lineage>
</organism>
<dbReference type="Proteomes" id="UP000184263">
    <property type="component" value="Unassembled WGS sequence"/>
</dbReference>
<dbReference type="RefSeq" id="WP_256625971.1">
    <property type="nucleotide sequence ID" value="NZ_FRBC01000036.1"/>
</dbReference>
<dbReference type="SUPFAM" id="SSF53474">
    <property type="entry name" value="alpha/beta-Hydrolases"/>
    <property type="match status" value="1"/>
</dbReference>
<sequence length="335" mass="37468">MLSVQKGDFMHRLVLSCLLTAVLTTIVVVTSIVMGAGYFVGNYAVHFGLERGTVENPQEPPRAFALLMPPEARHYDKPDYANEEWTLTSRDNLVLKATHFYPDEKLDDSKWAIVVHGYGGTQENSYYIATHYLQMGYHVLTPDLRAAGKSEGRYLTMGYKESVDMVDWAKRIALYYPQARIILHGVSMGAATVMMACDDDDLPPNVAACVEESGYTSAFDLLVHQIHESLSLPPFPAMNLLDWRCQKVAGFSLNQAVPEVAVMHSKVPILFIHGTKDALVPPAMGEQLYRVAKAPDKSLLLIHDAVHGVASQKDDELYFKTVREFTAPYMRKKQN</sequence>
<name>A0A1M6XFM9_SELRU</name>
<reference evidence="2 3" key="1">
    <citation type="submission" date="2016-11" db="EMBL/GenBank/DDBJ databases">
        <authorList>
            <person name="Jaros S."/>
            <person name="Januszkiewicz K."/>
            <person name="Wedrychowicz H."/>
        </authorList>
    </citation>
    <scope>NUCLEOTIDE SEQUENCE [LARGE SCALE GENOMIC DNA]</scope>
    <source>
        <strain evidence="2 3">HD4</strain>
    </source>
</reference>
<dbReference type="PANTHER" id="PTHR43358">
    <property type="entry name" value="ALPHA/BETA-HYDROLASE"/>
    <property type="match status" value="1"/>
</dbReference>
<evidence type="ECO:0000313" key="3">
    <source>
        <dbReference type="Proteomes" id="UP000184263"/>
    </source>
</evidence>
<dbReference type="EMBL" id="FRBC01000036">
    <property type="protein sequence ID" value="SHL04615.1"/>
    <property type="molecule type" value="Genomic_DNA"/>
</dbReference>
<accession>A0A1M6XFM9</accession>
<dbReference type="PANTHER" id="PTHR43358:SF4">
    <property type="entry name" value="ALPHA_BETA HYDROLASE FOLD-1 DOMAIN-CONTAINING PROTEIN"/>
    <property type="match status" value="1"/>
</dbReference>
<gene>
    <name evidence="2" type="ORF">SAMN05216582_1366</name>
</gene>
<evidence type="ECO:0000259" key="1">
    <source>
        <dbReference type="Pfam" id="PF00561"/>
    </source>
</evidence>
<dbReference type="Gene3D" id="3.40.50.1820">
    <property type="entry name" value="alpha/beta hydrolase"/>
    <property type="match status" value="1"/>
</dbReference>